<dbReference type="EMBL" id="PECM01000008">
    <property type="protein sequence ID" value="TEA04963.1"/>
    <property type="molecule type" value="Genomic_DNA"/>
</dbReference>
<dbReference type="RefSeq" id="WP_078361415.1">
    <property type="nucleotide sequence ID" value="NZ_PECK01000003.1"/>
</dbReference>
<dbReference type="Proteomes" id="UP000294844">
    <property type="component" value="Unassembled WGS sequence"/>
</dbReference>
<sequence length="97" mass="10673">MDVELINQAIVTSIQDSAIPRVDLQKLIDRYGQDDGANLGDRVIGIVQEAVAMPIDWGTKTLVEGVNDIMGRFSEKHPELSPDALAEIGRCVGWQLR</sequence>
<evidence type="ECO:0000313" key="4">
    <source>
        <dbReference type="Proteomes" id="UP000295685"/>
    </source>
</evidence>
<comment type="caution">
    <text evidence="1">The sequence shown here is derived from an EMBL/GenBank/DDBJ whole genome shotgun (WGS) entry which is preliminary data.</text>
</comment>
<reference evidence="3 4" key="1">
    <citation type="journal article" date="2019" name="Sci. Rep.">
        <title>Extended insight into the Mycobacterium chelonae-abscessus complex through whole genome sequencing of Mycobacterium salmoniphilum outbreak and Mycobacterium salmoniphilum-like strains.</title>
        <authorList>
            <person name="Behra P.R.K."/>
            <person name="Das S."/>
            <person name="Pettersson B.M.F."/>
            <person name="Shirreff L."/>
            <person name="DuCote T."/>
            <person name="Jacobsson K.G."/>
            <person name="Ennis D.G."/>
            <person name="Kirsebom L.A."/>
        </authorList>
    </citation>
    <scope>NUCLEOTIDE SEQUENCE [LARGE SCALE GENOMIC DNA]</scope>
    <source>
        <strain evidence="2 3">CCUG 60883</strain>
        <strain evidence="1 4">CCUG 60885</strain>
    </source>
</reference>
<evidence type="ECO:0000313" key="3">
    <source>
        <dbReference type="Proteomes" id="UP000294844"/>
    </source>
</evidence>
<dbReference type="AlphaFoldDB" id="A0A4R8SG30"/>
<protein>
    <submittedName>
        <fullName evidence="1">Uncharacterized protein</fullName>
    </submittedName>
</protein>
<proteinExistence type="predicted"/>
<evidence type="ECO:0000313" key="1">
    <source>
        <dbReference type="EMBL" id="TDZ95866.1"/>
    </source>
</evidence>
<dbReference type="EMBL" id="PECK01000003">
    <property type="protein sequence ID" value="TDZ95866.1"/>
    <property type="molecule type" value="Genomic_DNA"/>
</dbReference>
<accession>A0A4R8SG30</accession>
<keyword evidence="3" id="KW-1185">Reference proteome</keyword>
<gene>
    <name evidence="2" type="ORF">CCUG60883_02262</name>
    <name evidence="1" type="ORF">CCUG60885_02003</name>
</gene>
<dbReference type="OrthoDB" id="4636439at2"/>
<dbReference type="Proteomes" id="UP000295685">
    <property type="component" value="Unassembled WGS sequence"/>
</dbReference>
<organism evidence="1 4">
    <name type="scientific">Mycobacteroides salmoniphilum</name>
    <dbReference type="NCBI Taxonomy" id="404941"/>
    <lineage>
        <taxon>Bacteria</taxon>
        <taxon>Bacillati</taxon>
        <taxon>Actinomycetota</taxon>
        <taxon>Actinomycetes</taxon>
        <taxon>Mycobacteriales</taxon>
        <taxon>Mycobacteriaceae</taxon>
        <taxon>Mycobacteroides</taxon>
    </lineage>
</organism>
<evidence type="ECO:0000313" key="2">
    <source>
        <dbReference type="EMBL" id="TEA04963.1"/>
    </source>
</evidence>
<name>A0A4R8SG30_9MYCO</name>